<dbReference type="Pfam" id="PF04884">
    <property type="entry name" value="UVB_sens_prot"/>
    <property type="match status" value="1"/>
</dbReference>
<evidence type="ECO:0000313" key="4">
    <source>
        <dbReference type="Proteomes" id="UP001157418"/>
    </source>
</evidence>
<feature type="domain" description="Protein root UVB sensitive/RUS" evidence="2">
    <location>
        <begin position="56"/>
        <end position="132"/>
    </location>
</feature>
<evidence type="ECO:0000256" key="1">
    <source>
        <dbReference type="ARBA" id="ARBA00007558"/>
    </source>
</evidence>
<gene>
    <name evidence="3" type="ORF">LVIROSA_LOCUS21533</name>
</gene>
<sequence>MQNSPFIFHRRGFNLEAFCKYHSSASNLVLSPSGSMGMGMGWYFQCNWTWFQSSKTSIMWTFFMRLMHPDGFPDGVTSDYLEFSLWRGVHGITYQLSGVLFTQSLLYVGGLGKRAIPTAAAMNWVLKDGIRSQTTKGIWIIRCPTINLAPL</sequence>
<dbReference type="InterPro" id="IPR006968">
    <property type="entry name" value="RUS_fam"/>
</dbReference>
<reference evidence="3 4" key="1">
    <citation type="submission" date="2022-01" db="EMBL/GenBank/DDBJ databases">
        <authorList>
            <person name="Xiong W."/>
            <person name="Schranz E."/>
        </authorList>
    </citation>
    <scope>NUCLEOTIDE SEQUENCE [LARGE SCALE GENOMIC DNA]</scope>
</reference>
<dbReference type="InterPro" id="IPR054549">
    <property type="entry name" value="UVB_sens_RUS_dom"/>
</dbReference>
<dbReference type="Proteomes" id="UP001157418">
    <property type="component" value="Unassembled WGS sequence"/>
</dbReference>
<protein>
    <recommendedName>
        <fullName evidence="2">Protein root UVB sensitive/RUS domain-containing protein</fullName>
    </recommendedName>
</protein>
<dbReference type="EMBL" id="CAKMRJ010004250">
    <property type="protein sequence ID" value="CAH1435065.1"/>
    <property type="molecule type" value="Genomic_DNA"/>
</dbReference>
<evidence type="ECO:0000259" key="2">
    <source>
        <dbReference type="Pfam" id="PF04884"/>
    </source>
</evidence>
<dbReference type="GO" id="GO:0009941">
    <property type="term" value="C:chloroplast envelope"/>
    <property type="evidence" value="ECO:0007669"/>
    <property type="project" value="TreeGrafter"/>
</dbReference>
<evidence type="ECO:0000313" key="3">
    <source>
        <dbReference type="EMBL" id="CAH1435065.1"/>
    </source>
</evidence>
<dbReference type="AlphaFoldDB" id="A0AAU9N8T6"/>
<dbReference type="GO" id="GO:0032502">
    <property type="term" value="P:developmental process"/>
    <property type="evidence" value="ECO:0007669"/>
    <property type="project" value="TreeGrafter"/>
</dbReference>
<comment type="caution">
    <text evidence="3">The sequence shown here is derived from an EMBL/GenBank/DDBJ whole genome shotgun (WGS) entry which is preliminary data.</text>
</comment>
<dbReference type="PANTHER" id="PTHR12770">
    <property type="entry name" value="RUS1 FAMILY PROTEIN C16ORF58"/>
    <property type="match status" value="1"/>
</dbReference>
<accession>A0AAU9N8T6</accession>
<dbReference type="GO" id="GO:0010224">
    <property type="term" value="P:response to UV-B"/>
    <property type="evidence" value="ECO:0007669"/>
    <property type="project" value="TreeGrafter"/>
</dbReference>
<comment type="similarity">
    <text evidence="1">Belongs to the RUS1 family.</text>
</comment>
<dbReference type="PANTHER" id="PTHR12770:SF22">
    <property type="entry name" value="PROTEIN ROOT UVB SENSITIVE 1, CHLOROPLASTIC"/>
    <property type="match status" value="1"/>
</dbReference>
<keyword evidence="4" id="KW-1185">Reference proteome</keyword>
<name>A0AAU9N8T6_9ASTR</name>
<organism evidence="3 4">
    <name type="scientific">Lactuca virosa</name>
    <dbReference type="NCBI Taxonomy" id="75947"/>
    <lineage>
        <taxon>Eukaryota</taxon>
        <taxon>Viridiplantae</taxon>
        <taxon>Streptophyta</taxon>
        <taxon>Embryophyta</taxon>
        <taxon>Tracheophyta</taxon>
        <taxon>Spermatophyta</taxon>
        <taxon>Magnoliopsida</taxon>
        <taxon>eudicotyledons</taxon>
        <taxon>Gunneridae</taxon>
        <taxon>Pentapetalae</taxon>
        <taxon>asterids</taxon>
        <taxon>campanulids</taxon>
        <taxon>Asterales</taxon>
        <taxon>Asteraceae</taxon>
        <taxon>Cichorioideae</taxon>
        <taxon>Cichorieae</taxon>
        <taxon>Lactucinae</taxon>
        <taxon>Lactuca</taxon>
    </lineage>
</organism>
<proteinExistence type="inferred from homology"/>